<dbReference type="InterPro" id="IPR052155">
    <property type="entry name" value="Biofilm_reg_signaling"/>
</dbReference>
<gene>
    <name evidence="3" type="ORF">B5F15_14450</name>
</gene>
<dbReference type="AlphaFoldDB" id="A0A1Y4LFY5"/>
<proteinExistence type="predicted"/>
<reference evidence="4" key="1">
    <citation type="submission" date="2017-04" db="EMBL/GenBank/DDBJ databases">
        <title>Function of individual gut microbiota members based on whole genome sequencing of pure cultures obtained from chicken caecum.</title>
        <authorList>
            <person name="Medvecky M."/>
            <person name="Cejkova D."/>
            <person name="Polansky O."/>
            <person name="Karasova D."/>
            <person name="Kubasova T."/>
            <person name="Cizek A."/>
            <person name="Rychlik I."/>
        </authorList>
    </citation>
    <scope>NUCLEOTIDE SEQUENCE [LARGE SCALE GENOMIC DNA]</scope>
    <source>
        <strain evidence="4">An179</strain>
    </source>
</reference>
<dbReference type="PROSITE" id="PS50887">
    <property type="entry name" value="GGDEF"/>
    <property type="match status" value="1"/>
</dbReference>
<dbReference type="InterPro" id="IPR000014">
    <property type="entry name" value="PAS"/>
</dbReference>
<name>A0A1Y4LFY5_9FIRM</name>
<dbReference type="InterPro" id="IPR029787">
    <property type="entry name" value="Nucleotide_cyclase"/>
</dbReference>
<dbReference type="Gene3D" id="3.30.450.20">
    <property type="entry name" value="PAS domain"/>
    <property type="match status" value="4"/>
</dbReference>
<feature type="domain" description="GGDEF" evidence="2">
    <location>
        <begin position="816"/>
        <end position="946"/>
    </location>
</feature>
<evidence type="ECO:0000313" key="3">
    <source>
        <dbReference type="EMBL" id="OUP55595.1"/>
    </source>
</evidence>
<sequence>MTHQEKIYPVQTCTRVEFCNNQGFELAFIDGFLAKELGYDSFADFQHCAGSFLLFSIHPDDIAAFQAFVKTPACQKDWTGRLRCKDGTFAYYRMTYQQLREDGERWLVVCECVQMKDTTPAAQSVQCANTTDESIFLKLAEDIPLGILRCRYEHSTRALHTLFCNPPLCAITGYPIAQWQRADMDWMKSIVYSQDRACIAQAMGRLLGDADTTHCEFRIVRGAEHAWMQMTVRVTERCADGLTAEAAFLDISQIKRAEQALYLQNYCLERLNESLFFGMIVKEVGLDQRPLYASENIKQLLRRLFPEEDQSFSYEDIIHPADCAYIQDIAQWCRKELPDKYEIEFRLHMGDGTYLWVKGIGKRLSDFSKSAYLLVFVDISNLKEAETKLRIREEEYRIAVTHSKDILMRLNIQDGTIYIPDEIAKRHNIPGKMENMPYYLVDNGCIQPESVADYLEFYEKIMRGENCSVEVKSKGFGRYWWFLGIATVIFNEKNEPVSAVISFSDITKQKQQDIEFKALQESEQLLGIIVETSTKLILKYDFDTDVLIPISPVSKQAFSRITHAHRSRQLITEQYIAEESIAQARAFFQRLRYGTPRDMTHFKVRLPDGGWAWYHCTYATVFAEDHTPLYAIIFCEDVTNKRQSELASMRFQNYTRQGTKEILFNLEYNLTLDTFEGYEGQIPERYFKDFTTSYTKATERMCQDILPKYREMFMECFSRENLLEGFEKNQSYGTKEFQIAYHDGETIWIRAFYQILKDPYTSSTNVWISCLDINEEKRSEIRLLEMARLDLVTGAYNRTAFIDYVTERCSSPEGGLNRAMILLDVHGFGKVNHTLGHVYGDTTLKDIAQTLKVVVDKEDMVARIGEDEFAIYVNDVSDITMAKEHFRIMIAAVYRELQQGVKVSISAGVALFPRDGKDFQTLYEKADRALYQAKVTGRNKYVIYDESMQEIAERSVITPIEQSIFVNDGVYIRTFGYFEVFVNGEALLIHNAKAKELLALLVDRRGAYVSQGDIISCLWEDESVNKVTLARVRKIVMILRNTLKEYHLEDLIESKKGMRRLNTTKVRCDLYNYLSRKPEYAHLFKGAYMVNYSWGELTIDELERGN</sequence>
<evidence type="ECO:0000259" key="2">
    <source>
        <dbReference type="PROSITE" id="PS50887"/>
    </source>
</evidence>
<dbReference type="InterPro" id="IPR035965">
    <property type="entry name" value="PAS-like_dom_sf"/>
</dbReference>
<dbReference type="Gene3D" id="3.30.70.270">
    <property type="match status" value="1"/>
</dbReference>
<protein>
    <recommendedName>
        <fullName evidence="5">Diguanylate cyclase</fullName>
    </recommendedName>
</protein>
<accession>A0A1Y4LFY5</accession>
<dbReference type="SMART" id="SM00086">
    <property type="entry name" value="PAC"/>
    <property type="match status" value="5"/>
</dbReference>
<evidence type="ECO:0000259" key="1">
    <source>
        <dbReference type="PROSITE" id="PS50113"/>
    </source>
</evidence>
<dbReference type="GO" id="GO:0006355">
    <property type="term" value="P:regulation of DNA-templated transcription"/>
    <property type="evidence" value="ECO:0007669"/>
    <property type="project" value="InterPro"/>
</dbReference>
<dbReference type="Gene3D" id="1.10.10.10">
    <property type="entry name" value="Winged helix-like DNA-binding domain superfamily/Winged helix DNA-binding domain"/>
    <property type="match status" value="1"/>
</dbReference>
<evidence type="ECO:0000313" key="4">
    <source>
        <dbReference type="Proteomes" id="UP000195326"/>
    </source>
</evidence>
<dbReference type="InterPro" id="IPR001610">
    <property type="entry name" value="PAC"/>
</dbReference>
<dbReference type="SUPFAM" id="SSF55073">
    <property type="entry name" value="Nucleotide cyclase"/>
    <property type="match status" value="1"/>
</dbReference>
<dbReference type="InterPro" id="IPR043128">
    <property type="entry name" value="Rev_trsase/Diguanyl_cyclase"/>
</dbReference>
<dbReference type="EMBL" id="NFKL01000025">
    <property type="protein sequence ID" value="OUP55595.1"/>
    <property type="molecule type" value="Genomic_DNA"/>
</dbReference>
<dbReference type="InterPro" id="IPR000160">
    <property type="entry name" value="GGDEF_dom"/>
</dbReference>
<dbReference type="Proteomes" id="UP000195326">
    <property type="component" value="Unassembled WGS sequence"/>
</dbReference>
<dbReference type="CDD" id="cd00130">
    <property type="entry name" value="PAS"/>
    <property type="match status" value="1"/>
</dbReference>
<organism evidence="3 4">
    <name type="scientific">Butyricicoccus pullicaecorum</name>
    <dbReference type="NCBI Taxonomy" id="501571"/>
    <lineage>
        <taxon>Bacteria</taxon>
        <taxon>Bacillati</taxon>
        <taxon>Bacillota</taxon>
        <taxon>Clostridia</taxon>
        <taxon>Eubacteriales</taxon>
        <taxon>Butyricicoccaceae</taxon>
        <taxon>Butyricicoccus</taxon>
    </lineage>
</organism>
<dbReference type="NCBIfam" id="TIGR00254">
    <property type="entry name" value="GGDEF"/>
    <property type="match status" value="1"/>
</dbReference>
<feature type="domain" description="PAC" evidence="1">
    <location>
        <begin position="341"/>
        <end position="391"/>
    </location>
</feature>
<dbReference type="PANTHER" id="PTHR44757">
    <property type="entry name" value="DIGUANYLATE CYCLASE DGCP"/>
    <property type="match status" value="1"/>
</dbReference>
<comment type="caution">
    <text evidence="3">The sequence shown here is derived from an EMBL/GenBank/DDBJ whole genome shotgun (WGS) entry which is preliminary data.</text>
</comment>
<dbReference type="SMART" id="SM00267">
    <property type="entry name" value="GGDEF"/>
    <property type="match status" value="1"/>
</dbReference>
<dbReference type="CDD" id="cd01949">
    <property type="entry name" value="GGDEF"/>
    <property type="match status" value="1"/>
</dbReference>
<dbReference type="InterPro" id="IPR000700">
    <property type="entry name" value="PAS-assoc_C"/>
</dbReference>
<dbReference type="InterPro" id="IPR016032">
    <property type="entry name" value="Sig_transdc_resp-reg_C-effctor"/>
</dbReference>
<dbReference type="InterPro" id="IPR036388">
    <property type="entry name" value="WH-like_DNA-bd_sf"/>
</dbReference>
<dbReference type="PANTHER" id="PTHR44757:SF2">
    <property type="entry name" value="BIOFILM ARCHITECTURE MAINTENANCE PROTEIN MBAA"/>
    <property type="match status" value="1"/>
</dbReference>
<dbReference type="GO" id="GO:0003677">
    <property type="term" value="F:DNA binding"/>
    <property type="evidence" value="ECO:0007669"/>
    <property type="project" value="InterPro"/>
</dbReference>
<dbReference type="Pfam" id="PF00990">
    <property type="entry name" value="GGDEF"/>
    <property type="match status" value="1"/>
</dbReference>
<dbReference type="SUPFAM" id="SSF55785">
    <property type="entry name" value="PYP-like sensor domain (PAS domain)"/>
    <property type="match status" value="4"/>
</dbReference>
<dbReference type="STRING" id="501571.GCA_900143195_03151"/>
<feature type="domain" description="PAC" evidence="1">
    <location>
        <begin position="733"/>
        <end position="785"/>
    </location>
</feature>
<evidence type="ECO:0008006" key="5">
    <source>
        <dbReference type="Google" id="ProtNLM"/>
    </source>
</evidence>
<dbReference type="SUPFAM" id="SSF46894">
    <property type="entry name" value="C-terminal effector domain of the bipartite response regulators"/>
    <property type="match status" value="1"/>
</dbReference>
<dbReference type="PROSITE" id="PS50113">
    <property type="entry name" value="PAC"/>
    <property type="match status" value="2"/>
</dbReference>